<reference evidence="2" key="2">
    <citation type="submission" date="2015-01" db="EMBL/GenBank/DDBJ databases">
        <title>Evolutionary Origins and Diversification of the Mycorrhizal Mutualists.</title>
        <authorList>
            <consortium name="DOE Joint Genome Institute"/>
            <consortium name="Mycorrhizal Genomics Consortium"/>
            <person name="Kohler A."/>
            <person name="Kuo A."/>
            <person name="Nagy L.G."/>
            <person name="Floudas D."/>
            <person name="Copeland A."/>
            <person name="Barry K.W."/>
            <person name="Cichocki N."/>
            <person name="Veneault-Fourrey C."/>
            <person name="LaButti K."/>
            <person name="Lindquist E.A."/>
            <person name="Lipzen A."/>
            <person name="Lundell T."/>
            <person name="Morin E."/>
            <person name="Murat C."/>
            <person name="Riley R."/>
            <person name="Ohm R."/>
            <person name="Sun H."/>
            <person name="Tunlid A."/>
            <person name="Henrissat B."/>
            <person name="Grigoriev I.V."/>
            <person name="Hibbett D.S."/>
            <person name="Martin F."/>
        </authorList>
    </citation>
    <scope>NUCLEOTIDE SEQUENCE [LARGE SCALE GENOMIC DNA]</scope>
    <source>
        <strain evidence="2">Foug A</strain>
    </source>
</reference>
<sequence length="72" mass="8217">MNKARSGAERYGRIYIMQTRLSQRTKVLQISSVVWNSRMCGVKLQVFHDPGFGDVSGEWTVFDVNVGSFLYV</sequence>
<keyword evidence="2" id="KW-1185">Reference proteome</keyword>
<gene>
    <name evidence="1" type="ORF">SCLCIDRAFT_1210921</name>
</gene>
<dbReference type="Proteomes" id="UP000053989">
    <property type="component" value="Unassembled WGS sequence"/>
</dbReference>
<protein>
    <submittedName>
        <fullName evidence="1">Uncharacterized protein</fullName>
    </submittedName>
</protein>
<evidence type="ECO:0000313" key="1">
    <source>
        <dbReference type="EMBL" id="KIM66878.1"/>
    </source>
</evidence>
<evidence type="ECO:0000313" key="2">
    <source>
        <dbReference type="Proteomes" id="UP000053989"/>
    </source>
</evidence>
<accession>A0A0C2ZZM7</accession>
<name>A0A0C2ZZM7_9AGAM</name>
<dbReference type="OrthoDB" id="2688372at2759"/>
<proteinExistence type="predicted"/>
<dbReference type="InParanoid" id="A0A0C2ZZM7"/>
<organism evidence="1 2">
    <name type="scientific">Scleroderma citrinum Foug A</name>
    <dbReference type="NCBI Taxonomy" id="1036808"/>
    <lineage>
        <taxon>Eukaryota</taxon>
        <taxon>Fungi</taxon>
        <taxon>Dikarya</taxon>
        <taxon>Basidiomycota</taxon>
        <taxon>Agaricomycotina</taxon>
        <taxon>Agaricomycetes</taxon>
        <taxon>Agaricomycetidae</taxon>
        <taxon>Boletales</taxon>
        <taxon>Sclerodermatineae</taxon>
        <taxon>Sclerodermataceae</taxon>
        <taxon>Scleroderma</taxon>
    </lineage>
</organism>
<dbReference type="HOGENOM" id="CLU_2723653_0_0_1"/>
<dbReference type="EMBL" id="KN822015">
    <property type="protein sequence ID" value="KIM66878.1"/>
    <property type="molecule type" value="Genomic_DNA"/>
</dbReference>
<reference evidence="1 2" key="1">
    <citation type="submission" date="2014-04" db="EMBL/GenBank/DDBJ databases">
        <authorList>
            <consortium name="DOE Joint Genome Institute"/>
            <person name="Kuo A."/>
            <person name="Kohler A."/>
            <person name="Nagy L.G."/>
            <person name="Floudas D."/>
            <person name="Copeland A."/>
            <person name="Barry K.W."/>
            <person name="Cichocki N."/>
            <person name="Veneault-Fourrey C."/>
            <person name="LaButti K."/>
            <person name="Lindquist E.A."/>
            <person name="Lipzen A."/>
            <person name="Lundell T."/>
            <person name="Morin E."/>
            <person name="Murat C."/>
            <person name="Sun H."/>
            <person name="Tunlid A."/>
            <person name="Henrissat B."/>
            <person name="Grigoriev I.V."/>
            <person name="Hibbett D.S."/>
            <person name="Martin F."/>
            <person name="Nordberg H.P."/>
            <person name="Cantor M.N."/>
            <person name="Hua S.X."/>
        </authorList>
    </citation>
    <scope>NUCLEOTIDE SEQUENCE [LARGE SCALE GENOMIC DNA]</scope>
    <source>
        <strain evidence="1 2">Foug A</strain>
    </source>
</reference>
<dbReference type="AlphaFoldDB" id="A0A0C2ZZM7"/>